<dbReference type="PROSITE" id="PS00217">
    <property type="entry name" value="SUGAR_TRANSPORT_2"/>
    <property type="match status" value="1"/>
</dbReference>
<evidence type="ECO:0000256" key="5">
    <source>
        <dbReference type="SAM" id="MobiDB-lite"/>
    </source>
</evidence>
<dbReference type="Gene3D" id="1.20.1250.20">
    <property type="entry name" value="MFS general substrate transporter like domains"/>
    <property type="match status" value="1"/>
</dbReference>
<evidence type="ECO:0000256" key="3">
    <source>
        <dbReference type="ARBA" id="ARBA00022989"/>
    </source>
</evidence>
<dbReference type="PROSITE" id="PS00216">
    <property type="entry name" value="SUGAR_TRANSPORT_1"/>
    <property type="match status" value="1"/>
</dbReference>
<feature type="transmembrane region" description="Helical" evidence="6">
    <location>
        <begin position="124"/>
        <end position="142"/>
    </location>
</feature>
<evidence type="ECO:0000256" key="4">
    <source>
        <dbReference type="ARBA" id="ARBA00023136"/>
    </source>
</evidence>
<name>A0A1I7XIX6_HETBA</name>
<feature type="compositionally biased region" description="Basic and acidic residues" evidence="5">
    <location>
        <begin position="314"/>
        <end position="326"/>
    </location>
</feature>
<keyword evidence="4 6" id="KW-0472">Membrane</keyword>
<accession>A0A1I7XIX6</accession>
<feature type="region of interest" description="Disordered" evidence="5">
    <location>
        <begin position="303"/>
        <end position="326"/>
    </location>
</feature>
<proteinExistence type="predicted"/>
<keyword evidence="8" id="KW-1185">Reference proteome</keyword>
<comment type="subcellular location">
    <subcellularLocation>
        <location evidence="1">Membrane</location>
        <topology evidence="1">Multi-pass membrane protein</topology>
    </subcellularLocation>
</comment>
<evidence type="ECO:0000313" key="9">
    <source>
        <dbReference type="WBParaSite" id="Hba_17266"/>
    </source>
</evidence>
<dbReference type="InterPro" id="IPR036259">
    <property type="entry name" value="MFS_trans_sf"/>
</dbReference>
<dbReference type="WBParaSite" id="Hba_17266">
    <property type="protein sequence ID" value="Hba_17266"/>
    <property type="gene ID" value="Hba_17266"/>
</dbReference>
<dbReference type="GO" id="GO:0022857">
    <property type="term" value="F:transmembrane transporter activity"/>
    <property type="evidence" value="ECO:0007669"/>
    <property type="project" value="InterPro"/>
</dbReference>
<feature type="transmembrane region" description="Helical" evidence="6">
    <location>
        <begin position="148"/>
        <end position="167"/>
    </location>
</feature>
<feature type="transmembrane region" description="Helical" evidence="6">
    <location>
        <begin position="234"/>
        <end position="253"/>
    </location>
</feature>
<reference evidence="9" key="1">
    <citation type="submission" date="2016-11" db="UniProtKB">
        <authorList>
            <consortium name="WormBaseParasite"/>
        </authorList>
    </citation>
    <scope>IDENTIFICATION</scope>
</reference>
<keyword evidence="3 6" id="KW-1133">Transmembrane helix</keyword>
<dbReference type="InterPro" id="IPR020846">
    <property type="entry name" value="MFS_dom"/>
</dbReference>
<evidence type="ECO:0000256" key="1">
    <source>
        <dbReference type="ARBA" id="ARBA00004141"/>
    </source>
</evidence>
<feature type="transmembrane region" description="Helical" evidence="6">
    <location>
        <begin position="206"/>
        <end position="227"/>
    </location>
</feature>
<feature type="transmembrane region" description="Helical" evidence="6">
    <location>
        <begin position="179"/>
        <end position="200"/>
    </location>
</feature>
<dbReference type="Proteomes" id="UP000095283">
    <property type="component" value="Unplaced"/>
</dbReference>
<sequence length="326" mass="36293">MSSSSDDGDIMEKQNLNDLSQMKPVKNMDDFIKLGWYCTRVLSASEFMTLTALSSMVYMVYAGISPTVIGCGSISFNSTEYACENLSAVRLQTNCTPQLEYQFYSVNVEFDLLCDDSKLVKNSISIQMIGVLIGALIAGQLSDLYGRRTILICSLLGFAAFSLGTSLTTSFIQFTMLRAIVGFFTGGLSAVQGVFLIENVPVRHRMWINTVITWSPNFIIFPMIAYLCGDWRTLAGVSAVISLVAAVNLWYAIKPISYYFFPLHIALTIVLILIFSTIYFALFEFARHLLIRESSLDDSQWSNQQSSCCPGKNQENKSRHLRDGSG</sequence>
<organism evidence="8 9">
    <name type="scientific">Heterorhabditis bacteriophora</name>
    <name type="common">Entomopathogenic nematode worm</name>
    <dbReference type="NCBI Taxonomy" id="37862"/>
    <lineage>
        <taxon>Eukaryota</taxon>
        <taxon>Metazoa</taxon>
        <taxon>Ecdysozoa</taxon>
        <taxon>Nematoda</taxon>
        <taxon>Chromadorea</taxon>
        <taxon>Rhabditida</taxon>
        <taxon>Rhabditina</taxon>
        <taxon>Rhabditomorpha</taxon>
        <taxon>Strongyloidea</taxon>
        <taxon>Heterorhabditidae</taxon>
        <taxon>Heterorhabditis</taxon>
    </lineage>
</organism>
<evidence type="ECO:0000313" key="8">
    <source>
        <dbReference type="Proteomes" id="UP000095283"/>
    </source>
</evidence>
<protein>
    <submittedName>
        <fullName evidence="9">MFS domain-containing protein</fullName>
    </submittedName>
</protein>
<dbReference type="PROSITE" id="PS50850">
    <property type="entry name" value="MFS"/>
    <property type="match status" value="1"/>
</dbReference>
<dbReference type="InterPro" id="IPR005829">
    <property type="entry name" value="Sugar_transporter_CS"/>
</dbReference>
<dbReference type="GO" id="GO:0016020">
    <property type="term" value="C:membrane"/>
    <property type="evidence" value="ECO:0007669"/>
    <property type="project" value="UniProtKB-SubCell"/>
</dbReference>
<feature type="domain" description="Major facilitator superfamily (MFS) profile" evidence="7">
    <location>
        <begin position="51"/>
        <end position="326"/>
    </location>
</feature>
<feature type="transmembrane region" description="Helical" evidence="6">
    <location>
        <begin position="259"/>
        <end position="282"/>
    </location>
</feature>
<dbReference type="AlphaFoldDB" id="A0A1I7XIX6"/>
<evidence type="ECO:0000259" key="7">
    <source>
        <dbReference type="PROSITE" id="PS50850"/>
    </source>
</evidence>
<evidence type="ECO:0000256" key="2">
    <source>
        <dbReference type="ARBA" id="ARBA00022692"/>
    </source>
</evidence>
<dbReference type="Pfam" id="PF07690">
    <property type="entry name" value="MFS_1"/>
    <property type="match status" value="1"/>
</dbReference>
<keyword evidence="2 6" id="KW-0812">Transmembrane</keyword>
<evidence type="ECO:0000256" key="6">
    <source>
        <dbReference type="SAM" id="Phobius"/>
    </source>
</evidence>
<dbReference type="InterPro" id="IPR011701">
    <property type="entry name" value="MFS"/>
</dbReference>
<dbReference type="SUPFAM" id="SSF103473">
    <property type="entry name" value="MFS general substrate transporter"/>
    <property type="match status" value="1"/>
</dbReference>
<dbReference type="PANTHER" id="PTHR24064">
    <property type="entry name" value="SOLUTE CARRIER FAMILY 22 MEMBER"/>
    <property type="match status" value="1"/>
</dbReference>